<feature type="region of interest" description="Disordered" evidence="1">
    <location>
        <begin position="225"/>
        <end position="321"/>
    </location>
</feature>
<accession>A0A7J6L3Q8</accession>
<evidence type="ECO:0000256" key="1">
    <source>
        <dbReference type="SAM" id="MobiDB-lite"/>
    </source>
</evidence>
<dbReference type="AlphaFoldDB" id="A0A7J6L3Q8"/>
<dbReference type="Proteomes" id="UP000572268">
    <property type="component" value="Unassembled WGS sequence"/>
</dbReference>
<gene>
    <name evidence="2" type="ORF">FOL46_008867</name>
</gene>
<evidence type="ECO:0000313" key="2">
    <source>
        <dbReference type="EMBL" id="KAF4654110.1"/>
    </source>
</evidence>
<organism evidence="2 3">
    <name type="scientific">Perkinsus olseni</name>
    <name type="common">Perkinsus atlanticus</name>
    <dbReference type="NCBI Taxonomy" id="32597"/>
    <lineage>
        <taxon>Eukaryota</taxon>
        <taxon>Sar</taxon>
        <taxon>Alveolata</taxon>
        <taxon>Perkinsozoa</taxon>
        <taxon>Perkinsea</taxon>
        <taxon>Perkinsida</taxon>
        <taxon>Perkinsidae</taxon>
        <taxon>Perkinsus</taxon>
    </lineage>
</organism>
<protein>
    <submittedName>
        <fullName evidence="2">Uncharacterized protein</fullName>
    </submittedName>
</protein>
<sequence length="321" mass="35542">MPRPGRPPGKWADRKKSCSRTLDRVISRGNYILNEVEVHILKHLPPDLQRDIARRWIRLLTLHPDDGGINFAEGTRLGLATRRADLARVRKEAAKMGSYFLRWCETNLIMCRSTVPRRPRNASAQSRSSPVRDRGSSPGSQPAESPVPLPPVEDPDHKGGELALLLPSRSSPAQEVLHPEQTKDVVVGPAPRFLGLGRHRVDLYAAQSLLSRRYLQLSSLFSETESASDADTVSSDISSCGSRGLRGQDSNQSPSCWKLRSPVHSIPPSDSGELSELRSIRSVRSGAESSQKRHEMCSIWKDSDSESGLPEIICDPIPREL</sequence>
<feature type="region of interest" description="Disordered" evidence="1">
    <location>
        <begin position="116"/>
        <end position="163"/>
    </location>
</feature>
<name>A0A7J6L3Q8_PEROL</name>
<feature type="compositionally biased region" description="Basic and acidic residues" evidence="1">
    <location>
        <begin position="290"/>
        <end position="304"/>
    </location>
</feature>
<dbReference type="EMBL" id="JABANN010000747">
    <property type="protein sequence ID" value="KAF4654110.1"/>
    <property type="molecule type" value="Genomic_DNA"/>
</dbReference>
<proteinExistence type="predicted"/>
<feature type="compositionally biased region" description="Polar residues" evidence="1">
    <location>
        <begin position="225"/>
        <end position="241"/>
    </location>
</feature>
<reference evidence="2 3" key="1">
    <citation type="submission" date="2020-04" db="EMBL/GenBank/DDBJ databases">
        <title>Perkinsus olseni comparative genomics.</title>
        <authorList>
            <person name="Bogema D.R."/>
        </authorList>
    </citation>
    <scope>NUCLEOTIDE SEQUENCE [LARGE SCALE GENOMIC DNA]</scope>
    <source>
        <strain evidence="2">ATCC PRA-31</strain>
    </source>
</reference>
<comment type="caution">
    <text evidence="2">The sequence shown here is derived from an EMBL/GenBank/DDBJ whole genome shotgun (WGS) entry which is preliminary data.</text>
</comment>
<evidence type="ECO:0000313" key="3">
    <source>
        <dbReference type="Proteomes" id="UP000572268"/>
    </source>
</evidence>